<proteinExistence type="predicted"/>
<comment type="caution">
    <text evidence="1">The sequence shown here is derived from an EMBL/GenBank/DDBJ whole genome shotgun (WGS) entry which is preliminary data.</text>
</comment>
<dbReference type="InterPro" id="IPR051815">
    <property type="entry name" value="Molybdate_resp_trans_reg"/>
</dbReference>
<dbReference type="SUPFAM" id="SSF46785">
    <property type="entry name" value="Winged helix' DNA-binding domain"/>
    <property type="match status" value="1"/>
</dbReference>
<evidence type="ECO:0000313" key="2">
    <source>
        <dbReference type="Proteomes" id="UP001243009"/>
    </source>
</evidence>
<dbReference type="Gene3D" id="1.10.10.10">
    <property type="entry name" value="Winged helix-like DNA-binding domain superfamily/Winged helix DNA-binding domain"/>
    <property type="match status" value="1"/>
</dbReference>
<reference evidence="1 2" key="1">
    <citation type="submission" date="2023-08" db="EMBL/GenBank/DDBJ databases">
        <title>The draft genome sequence of Paracraurococcus sp. LOR1-02.</title>
        <authorList>
            <person name="Kingkaew E."/>
            <person name="Tanasupawat S."/>
        </authorList>
    </citation>
    <scope>NUCLEOTIDE SEQUENCE [LARGE SCALE GENOMIC DNA]</scope>
    <source>
        <strain evidence="1 2">LOR1-02</strain>
    </source>
</reference>
<keyword evidence="2" id="KW-1185">Reference proteome</keyword>
<name>A0ABT9EF79_9PROT</name>
<dbReference type="InterPro" id="IPR036388">
    <property type="entry name" value="WH-like_DNA-bd_sf"/>
</dbReference>
<dbReference type="EMBL" id="JAUTWS010000332">
    <property type="protein sequence ID" value="MDO9714540.1"/>
    <property type="molecule type" value="Genomic_DNA"/>
</dbReference>
<dbReference type="PANTHER" id="PTHR30432">
    <property type="entry name" value="TRANSCRIPTIONAL REGULATOR MODE"/>
    <property type="match status" value="1"/>
</dbReference>
<accession>A0ABT9EF79</accession>
<protein>
    <submittedName>
        <fullName evidence="1">LysR family transcriptional regulator</fullName>
    </submittedName>
</protein>
<sequence>MARSSRPQTAAAARPGVRSPRIAELISPTIALPGGRLCPEAVALLEAIDREGSISGAGRALGFSYKHAWDLVALTNKLAHARVVEARAGGSRGGGTALTSTGRHLVQDYRTLERAIQRAAAPRLATLARRVAR</sequence>
<dbReference type="PANTHER" id="PTHR30432:SF1">
    <property type="entry name" value="DNA-BINDING TRANSCRIPTIONAL DUAL REGULATOR MODE"/>
    <property type="match status" value="1"/>
</dbReference>
<dbReference type="InterPro" id="IPR036390">
    <property type="entry name" value="WH_DNA-bd_sf"/>
</dbReference>
<gene>
    <name evidence="1" type="ORF">Q7A36_40055</name>
</gene>
<evidence type="ECO:0000313" key="1">
    <source>
        <dbReference type="EMBL" id="MDO9714540.1"/>
    </source>
</evidence>
<dbReference type="Proteomes" id="UP001243009">
    <property type="component" value="Unassembled WGS sequence"/>
</dbReference>
<organism evidence="1 2">
    <name type="scientific">Paracraurococcus lichenis</name>
    <dbReference type="NCBI Taxonomy" id="3064888"/>
    <lineage>
        <taxon>Bacteria</taxon>
        <taxon>Pseudomonadati</taxon>
        <taxon>Pseudomonadota</taxon>
        <taxon>Alphaproteobacteria</taxon>
        <taxon>Acetobacterales</taxon>
        <taxon>Roseomonadaceae</taxon>
        <taxon>Paracraurococcus</taxon>
    </lineage>
</organism>